<dbReference type="InterPro" id="IPR029052">
    <property type="entry name" value="Metallo-depent_PP-like"/>
</dbReference>
<dbReference type="Proteomes" id="UP000019441">
    <property type="component" value="Chromosome"/>
</dbReference>
<dbReference type="PANTHER" id="PTHR42850">
    <property type="entry name" value="METALLOPHOSPHOESTERASE"/>
    <property type="match status" value="1"/>
</dbReference>
<evidence type="ECO:0000313" key="3">
    <source>
        <dbReference type="EMBL" id="AHJ31750.1"/>
    </source>
</evidence>
<evidence type="ECO:0000256" key="1">
    <source>
        <dbReference type="ARBA" id="ARBA00008950"/>
    </source>
</evidence>
<dbReference type="RefSeq" id="WP_004562158.1">
    <property type="nucleotide sequence ID" value="NZ_CP007122.1"/>
</dbReference>
<dbReference type="Pfam" id="PF12850">
    <property type="entry name" value="Metallophos_2"/>
    <property type="match status" value="1"/>
</dbReference>
<evidence type="ECO:0000313" key="4">
    <source>
        <dbReference type="Proteomes" id="UP000019441"/>
    </source>
</evidence>
<reference evidence="3 4" key="1">
    <citation type="journal article" date="2014" name="Genome Announc.">
        <title>Whole Genome Sequence of the Probiotic Strain Lactobacillus paracasei N1115, Isolated from Traditional Chinese Fermented Milk.</title>
        <authorList>
            <person name="Wang S."/>
            <person name="Zhu H."/>
            <person name="He F."/>
            <person name="Luo Y."/>
            <person name="Kang Z."/>
            <person name="Lu C."/>
            <person name="Feng L."/>
            <person name="Lu X."/>
            <person name="Xue Y."/>
            <person name="Wang H."/>
        </authorList>
    </citation>
    <scope>NUCLEOTIDE SEQUENCE [LARGE SCALE GENOMIC DNA]</scope>
    <source>
        <strain evidence="3 4">N1115</strain>
    </source>
</reference>
<dbReference type="SUPFAM" id="SSF56300">
    <property type="entry name" value="Metallo-dependent phosphatases"/>
    <property type="match status" value="1"/>
</dbReference>
<dbReference type="AlphaFoldDB" id="A0A806L316"/>
<comment type="similarity">
    <text evidence="1">Belongs to the metallophosphoesterase superfamily. YfcE family.</text>
</comment>
<dbReference type="PIRSF" id="PIRSF000883">
    <property type="entry name" value="Pesterase_MJ0912"/>
    <property type="match status" value="1"/>
</dbReference>
<name>A0A806L316_LACPA</name>
<dbReference type="InterPro" id="IPR024654">
    <property type="entry name" value="Calcineurin-like_PHP_lpxH"/>
</dbReference>
<dbReference type="Gene3D" id="3.60.21.10">
    <property type="match status" value="1"/>
</dbReference>
<dbReference type="EMBL" id="CP007122">
    <property type="protein sequence ID" value="AHJ31750.1"/>
    <property type="molecule type" value="Genomic_DNA"/>
</dbReference>
<organism evidence="3 4">
    <name type="scientific">Lacticaseibacillus paracasei N1115</name>
    <dbReference type="NCBI Taxonomy" id="1446494"/>
    <lineage>
        <taxon>Bacteria</taxon>
        <taxon>Bacillati</taxon>
        <taxon>Bacillota</taxon>
        <taxon>Bacilli</taxon>
        <taxon>Lactobacillales</taxon>
        <taxon>Lactobacillaceae</taxon>
        <taxon>Lacticaseibacillus</taxon>
    </lineage>
</organism>
<dbReference type="GO" id="GO:0005737">
    <property type="term" value="C:cytoplasm"/>
    <property type="evidence" value="ECO:0007669"/>
    <property type="project" value="TreeGrafter"/>
</dbReference>
<protein>
    <submittedName>
        <fullName evidence="3">DeoR family transcriptional regulator</fullName>
    </submittedName>
</protein>
<dbReference type="GO" id="GO:0016791">
    <property type="term" value="F:phosphatase activity"/>
    <property type="evidence" value="ECO:0007669"/>
    <property type="project" value="TreeGrafter"/>
</dbReference>
<dbReference type="PANTHER" id="PTHR42850:SF2">
    <property type="entry name" value="BLL5683 PROTEIN"/>
    <property type="match status" value="1"/>
</dbReference>
<gene>
    <name evidence="3" type="ORF">AF91_00540</name>
</gene>
<proteinExistence type="inferred from homology"/>
<dbReference type="InterPro" id="IPR050126">
    <property type="entry name" value="Ap4A_hydrolase"/>
</dbReference>
<dbReference type="KEGG" id="lpq:AF91_00540"/>
<dbReference type="InterPro" id="IPR011152">
    <property type="entry name" value="Pesterase_MJ0912"/>
</dbReference>
<accession>A0A806L316</accession>
<sequence>MTTIAILSDIHGNMTAFSAVIQDAKAHQADEYWFLGDLFLPGPGSDKLWATLHELKPTHIVKGNWDDDLFWVLDGPVDLSQPTDVYFSRLVAYLWPHLTAENLATIRNWPLHEVFEQDGLIVSLAHNLPDKNHGHALYPDQPQLNFDQIAPDSQIDLAVYGHTHQQLLRYTSNGQVILNPGSIGQAYSPRPHLQTTTYADYALLQLNDGAITDLDLRQVPYDVSAELSLAKQQQLPYPEVYTKLRHTGATSTHNAAYLKQFEQRHDYQQEVAEFLHKYRHQHY</sequence>
<evidence type="ECO:0000259" key="2">
    <source>
        <dbReference type="Pfam" id="PF12850"/>
    </source>
</evidence>
<feature type="domain" description="Calcineurin-like phosphoesterase" evidence="2">
    <location>
        <begin position="4"/>
        <end position="191"/>
    </location>
</feature>